<evidence type="ECO:0000256" key="7">
    <source>
        <dbReference type="ARBA" id="ARBA00023136"/>
    </source>
</evidence>
<evidence type="ECO:0000256" key="8">
    <source>
        <dbReference type="RuleBase" id="RU363041"/>
    </source>
</evidence>
<evidence type="ECO:0000313" key="10">
    <source>
        <dbReference type="Proteomes" id="UP000008385"/>
    </source>
</evidence>
<dbReference type="Pfam" id="PF01925">
    <property type="entry name" value="TauE"/>
    <property type="match status" value="1"/>
</dbReference>
<keyword evidence="5 8" id="KW-0812">Transmembrane</keyword>
<feature type="transmembrane region" description="Helical" evidence="8">
    <location>
        <begin position="54"/>
        <end position="75"/>
    </location>
</feature>
<evidence type="ECO:0000256" key="5">
    <source>
        <dbReference type="ARBA" id="ARBA00022692"/>
    </source>
</evidence>
<dbReference type="EMBL" id="CP000245">
    <property type="protein sequence ID" value="AEG92216.1"/>
    <property type="molecule type" value="Genomic_DNA"/>
</dbReference>
<evidence type="ECO:0000256" key="3">
    <source>
        <dbReference type="ARBA" id="ARBA00022448"/>
    </source>
</evidence>
<dbReference type="PATRIC" id="fig|365046.3.peg.1157"/>
<reference evidence="9 10" key="2">
    <citation type="journal article" date="2011" name="PLoS ONE">
        <title>The Cyst-Dividing Bacterium Ramlibacter tataouinensis TTB310 Genome Reveals a Well-Stocked Toolbox for Adaptation to a Desert Environment.</title>
        <authorList>
            <person name="De Luca G."/>
            <person name="Barakat M."/>
            <person name="Ortet P."/>
            <person name="Fochesato S."/>
            <person name="Jourlin-Castelli C."/>
            <person name="Ansaldi M."/>
            <person name="Py B."/>
            <person name="Fichant G."/>
            <person name="Coutinho P.M."/>
            <person name="Voulhoux R."/>
            <person name="Bastien O."/>
            <person name="Marechal E."/>
            <person name="Henrissat B."/>
            <person name="Quentin Y."/>
            <person name="Noirot P."/>
            <person name="Filloux A."/>
            <person name="Mejean V."/>
            <person name="Dubow M.S."/>
            <person name="Barras F."/>
            <person name="Barbe V."/>
            <person name="Weissenbach J."/>
            <person name="Mihalcescu I."/>
            <person name="Vermeglio A."/>
            <person name="Achouak W."/>
            <person name="Heulin T."/>
        </authorList>
    </citation>
    <scope>NUCLEOTIDE SEQUENCE [LARGE SCALE GENOMIC DNA]</scope>
    <source>
        <strain evidence="10">ATCC BAA-407 / DSM 14655 / LMG 21543 / TTB310</strain>
    </source>
</reference>
<keyword evidence="10" id="KW-1185">Reference proteome</keyword>
<name>F5Y0Z8_RAMTT</name>
<dbReference type="KEGG" id="rta:Rta_11310"/>
<feature type="transmembrane region" description="Helical" evidence="8">
    <location>
        <begin position="113"/>
        <end position="137"/>
    </location>
</feature>
<reference evidence="10" key="1">
    <citation type="submission" date="2006-01" db="EMBL/GenBank/DDBJ databases">
        <title>Genome of the cyst-dividing bacterium Ramlibacter tataouinensis.</title>
        <authorList>
            <person name="Barakat M."/>
            <person name="Ortet P."/>
            <person name="De Luca G."/>
            <person name="Jourlin-Castelli C."/>
            <person name="Ansaldi M."/>
            <person name="Py B."/>
            <person name="Fichant G."/>
            <person name="Coutinho P."/>
            <person name="Voulhoux R."/>
            <person name="Bastien O."/>
            <person name="Roy S."/>
            <person name="Marechal E."/>
            <person name="Henrissat B."/>
            <person name="Quentin Y."/>
            <person name="Noirot P."/>
            <person name="Filloux A."/>
            <person name="Mejean V."/>
            <person name="DuBow M."/>
            <person name="Barras F."/>
            <person name="Heulin T."/>
        </authorList>
    </citation>
    <scope>NUCLEOTIDE SEQUENCE [LARGE SCALE GENOMIC DNA]</scope>
    <source>
        <strain evidence="10">ATCC BAA-407 / DSM 14655 / LMG 21543 / TTB310</strain>
    </source>
</reference>
<protein>
    <recommendedName>
        <fullName evidence="8">Probable membrane transporter protein</fullName>
    </recommendedName>
</protein>
<keyword evidence="7 8" id="KW-0472">Membrane</keyword>
<accession>F5Y0Z8</accession>
<dbReference type="HOGENOM" id="CLU_054750_5_6_4"/>
<sequence length="231" mass="24043">MQGISGFAFSMVAMSFWVWGLEPQLAAVLAVVGSLTGQLTAVGTARRRLDLHDLWPFLAGAGVGVPIGVAVLPLLGAEVFKLILGGVLAVWCPVMLFSRRLPHTTVGGRWADALAGAGGGFMGGLGGFTGVVPTLWCTLRGLDKDRQRAIVQNFNLATLAFTLAGYVASGAVSGRVLTLAPLLTAVVVPAAWLGTRLYRGMSAEVFRRFVLGLLSLAGLAMLASALPRLLG</sequence>
<dbReference type="PANTHER" id="PTHR30269:SF37">
    <property type="entry name" value="MEMBRANE TRANSPORTER PROTEIN"/>
    <property type="match status" value="1"/>
</dbReference>
<dbReference type="PANTHER" id="PTHR30269">
    <property type="entry name" value="TRANSMEMBRANE PROTEIN YFCA"/>
    <property type="match status" value="1"/>
</dbReference>
<feature type="transmembrane region" description="Helical" evidence="8">
    <location>
        <begin position="149"/>
        <end position="168"/>
    </location>
</feature>
<dbReference type="eggNOG" id="COG0730">
    <property type="taxonomic scope" value="Bacteria"/>
</dbReference>
<feature type="transmembrane region" description="Helical" evidence="8">
    <location>
        <begin position="82"/>
        <end position="101"/>
    </location>
</feature>
<organism evidence="9 10">
    <name type="scientific">Ramlibacter tataouinensis (strain ATCC BAA-407 / DSM 14655 / LMG 21543 / TTB310)</name>
    <dbReference type="NCBI Taxonomy" id="365046"/>
    <lineage>
        <taxon>Bacteria</taxon>
        <taxon>Pseudomonadati</taxon>
        <taxon>Pseudomonadota</taxon>
        <taxon>Betaproteobacteria</taxon>
        <taxon>Burkholderiales</taxon>
        <taxon>Comamonadaceae</taxon>
        <taxon>Ramlibacter</taxon>
    </lineage>
</organism>
<proteinExistence type="inferred from homology"/>
<evidence type="ECO:0000256" key="2">
    <source>
        <dbReference type="ARBA" id="ARBA00009142"/>
    </source>
</evidence>
<dbReference type="GO" id="GO:0005886">
    <property type="term" value="C:plasma membrane"/>
    <property type="evidence" value="ECO:0007669"/>
    <property type="project" value="UniProtKB-SubCell"/>
</dbReference>
<keyword evidence="3" id="KW-0813">Transport</keyword>
<feature type="transmembrane region" description="Helical" evidence="8">
    <location>
        <begin position="205"/>
        <end position="226"/>
    </location>
</feature>
<comment type="subcellular location">
    <subcellularLocation>
        <location evidence="1 8">Cell membrane</location>
        <topology evidence="1 8">Multi-pass membrane protein</topology>
    </subcellularLocation>
</comment>
<dbReference type="AlphaFoldDB" id="F5Y0Z8"/>
<keyword evidence="6 8" id="KW-1133">Transmembrane helix</keyword>
<dbReference type="STRING" id="365046.Rta_11310"/>
<dbReference type="InterPro" id="IPR052017">
    <property type="entry name" value="TSUP"/>
</dbReference>
<feature type="transmembrane region" description="Helical" evidence="8">
    <location>
        <begin position="174"/>
        <end position="193"/>
    </location>
</feature>
<dbReference type="Proteomes" id="UP000008385">
    <property type="component" value="Chromosome"/>
</dbReference>
<comment type="similarity">
    <text evidence="2 8">Belongs to the 4-toluene sulfonate uptake permease (TSUP) (TC 2.A.102) family.</text>
</comment>
<evidence type="ECO:0000256" key="6">
    <source>
        <dbReference type="ARBA" id="ARBA00022989"/>
    </source>
</evidence>
<keyword evidence="4 8" id="KW-1003">Cell membrane</keyword>
<evidence type="ECO:0000313" key="9">
    <source>
        <dbReference type="EMBL" id="AEG92216.1"/>
    </source>
</evidence>
<evidence type="ECO:0000256" key="1">
    <source>
        <dbReference type="ARBA" id="ARBA00004651"/>
    </source>
</evidence>
<gene>
    <name evidence="9" type="ordered locus">Rta_11310</name>
</gene>
<evidence type="ECO:0000256" key="4">
    <source>
        <dbReference type="ARBA" id="ARBA00022475"/>
    </source>
</evidence>
<dbReference type="InterPro" id="IPR002781">
    <property type="entry name" value="TM_pro_TauE-like"/>
</dbReference>